<name>A0A0N4XFL5_NIPBR</name>
<gene>
    <name evidence="2" type="ORF">NBR_LOCUS1318</name>
</gene>
<proteinExistence type="predicted"/>
<reference evidence="4" key="1">
    <citation type="submission" date="2017-02" db="UniProtKB">
        <authorList>
            <consortium name="WormBaseParasite"/>
        </authorList>
    </citation>
    <scope>IDENTIFICATION</scope>
</reference>
<keyword evidence="3" id="KW-1185">Reference proteome</keyword>
<keyword evidence="1" id="KW-0812">Transmembrane</keyword>
<evidence type="ECO:0000256" key="1">
    <source>
        <dbReference type="SAM" id="Phobius"/>
    </source>
</evidence>
<evidence type="ECO:0000313" key="4">
    <source>
        <dbReference type="WBParaSite" id="NBR_0000131701-mRNA-1"/>
    </source>
</evidence>
<sequence length="155" mass="16708">MGPPGQDASYCPCPPRRGEVAVPVPVVAVPVPIHPNFHLVAVMVTCVGILTAFCSIFKLPTENSTGTLIALCNKTDGTQFKLSNIDFANPSRQPLYTPLRNEASPEKSWLPAGSAEVETLVQEETYHLQANMHPTANMLAFATSTPDYRQAPSTT</sequence>
<dbReference type="Proteomes" id="UP000271162">
    <property type="component" value="Unassembled WGS sequence"/>
</dbReference>
<feature type="transmembrane region" description="Helical" evidence="1">
    <location>
        <begin position="37"/>
        <end position="57"/>
    </location>
</feature>
<protein>
    <submittedName>
        <fullName evidence="4">Transmembrane protein</fullName>
    </submittedName>
</protein>
<dbReference type="WBParaSite" id="NBR_0000131701-mRNA-1">
    <property type="protein sequence ID" value="NBR_0000131701-mRNA-1"/>
    <property type="gene ID" value="NBR_0000131701"/>
</dbReference>
<accession>A0A0N4XFL5</accession>
<reference evidence="2 3" key="2">
    <citation type="submission" date="2018-11" db="EMBL/GenBank/DDBJ databases">
        <authorList>
            <consortium name="Pathogen Informatics"/>
        </authorList>
    </citation>
    <scope>NUCLEOTIDE SEQUENCE [LARGE SCALE GENOMIC DNA]</scope>
</reference>
<keyword evidence="1" id="KW-0472">Membrane</keyword>
<organism evidence="4">
    <name type="scientific">Nippostrongylus brasiliensis</name>
    <name type="common">Rat hookworm</name>
    <dbReference type="NCBI Taxonomy" id="27835"/>
    <lineage>
        <taxon>Eukaryota</taxon>
        <taxon>Metazoa</taxon>
        <taxon>Ecdysozoa</taxon>
        <taxon>Nematoda</taxon>
        <taxon>Chromadorea</taxon>
        <taxon>Rhabditida</taxon>
        <taxon>Rhabditina</taxon>
        <taxon>Rhabditomorpha</taxon>
        <taxon>Strongyloidea</taxon>
        <taxon>Heligmosomidae</taxon>
        <taxon>Nippostrongylus</taxon>
    </lineage>
</organism>
<keyword evidence="1" id="KW-1133">Transmembrane helix</keyword>
<dbReference type="EMBL" id="UYSL01000993">
    <property type="protein sequence ID" value="VDL64693.1"/>
    <property type="molecule type" value="Genomic_DNA"/>
</dbReference>
<evidence type="ECO:0000313" key="2">
    <source>
        <dbReference type="EMBL" id="VDL64693.1"/>
    </source>
</evidence>
<evidence type="ECO:0000313" key="3">
    <source>
        <dbReference type="Proteomes" id="UP000271162"/>
    </source>
</evidence>
<dbReference type="AlphaFoldDB" id="A0A0N4XFL5"/>